<dbReference type="GO" id="GO:0005254">
    <property type="term" value="F:chloride channel activity"/>
    <property type="evidence" value="ECO:0007669"/>
    <property type="project" value="UniProtKB-KW"/>
</dbReference>
<dbReference type="SUPFAM" id="SSF81340">
    <property type="entry name" value="Clc chloride channel"/>
    <property type="match status" value="1"/>
</dbReference>
<reference evidence="13 14" key="1">
    <citation type="submission" date="2019-03" db="EMBL/GenBank/DDBJ databases">
        <title>Genomic Encyclopedia of Type Strains, Phase IV (KMG-IV): sequencing the most valuable type-strain genomes for metagenomic binning, comparative biology and taxonomic classification.</title>
        <authorList>
            <person name="Goeker M."/>
        </authorList>
    </citation>
    <scope>NUCLEOTIDE SEQUENCE [LARGE SCALE GENOMIC DNA]</scope>
    <source>
        <strain evidence="13 14">DSM 21100</strain>
    </source>
</reference>
<comment type="caution">
    <text evidence="13">The sequence shown here is derived from an EMBL/GenBank/DDBJ whole genome shotgun (WGS) entry which is preliminary data.</text>
</comment>
<keyword evidence="3 11" id="KW-0812">Transmembrane</keyword>
<dbReference type="PROSITE" id="PS51371">
    <property type="entry name" value="CBS"/>
    <property type="match status" value="1"/>
</dbReference>
<proteinExistence type="predicted"/>
<evidence type="ECO:0000256" key="4">
    <source>
        <dbReference type="ARBA" id="ARBA00022989"/>
    </source>
</evidence>
<dbReference type="AlphaFoldDB" id="A0A4V6NZ17"/>
<dbReference type="Gene3D" id="3.10.580.10">
    <property type="entry name" value="CBS-domain"/>
    <property type="match status" value="1"/>
</dbReference>
<dbReference type="Pfam" id="PF00654">
    <property type="entry name" value="Voltage_CLC"/>
    <property type="match status" value="1"/>
</dbReference>
<feature type="transmembrane region" description="Helical" evidence="11">
    <location>
        <begin position="347"/>
        <end position="370"/>
    </location>
</feature>
<gene>
    <name evidence="13" type="ORF">EDD80_11325</name>
</gene>
<name>A0A4V6NZ17_9SPHI</name>
<dbReference type="Gene3D" id="1.10.3080.10">
    <property type="entry name" value="Clc chloride channel"/>
    <property type="match status" value="1"/>
</dbReference>
<evidence type="ECO:0000313" key="13">
    <source>
        <dbReference type="EMBL" id="TCS85289.1"/>
    </source>
</evidence>
<feature type="transmembrane region" description="Helical" evidence="11">
    <location>
        <begin position="225"/>
        <end position="244"/>
    </location>
</feature>
<protein>
    <submittedName>
        <fullName evidence="13">CIC family chloride channel protein</fullName>
    </submittedName>
</protein>
<dbReference type="PANTHER" id="PTHR43427">
    <property type="entry name" value="CHLORIDE CHANNEL PROTEIN CLC-E"/>
    <property type="match status" value="1"/>
</dbReference>
<evidence type="ECO:0000256" key="9">
    <source>
        <dbReference type="ARBA" id="ARBA00023303"/>
    </source>
</evidence>
<evidence type="ECO:0000256" key="10">
    <source>
        <dbReference type="PROSITE-ProRule" id="PRU00703"/>
    </source>
</evidence>
<dbReference type="CDD" id="cd02205">
    <property type="entry name" value="CBS_pair_SF"/>
    <property type="match status" value="1"/>
</dbReference>
<keyword evidence="8" id="KW-0868">Chloride</keyword>
<dbReference type="CDD" id="cd00400">
    <property type="entry name" value="Voltage_gated_ClC"/>
    <property type="match status" value="1"/>
</dbReference>
<feature type="transmembrane region" description="Helical" evidence="11">
    <location>
        <begin position="114"/>
        <end position="137"/>
    </location>
</feature>
<evidence type="ECO:0000256" key="5">
    <source>
        <dbReference type="ARBA" id="ARBA00023065"/>
    </source>
</evidence>
<dbReference type="InterPro" id="IPR001807">
    <property type="entry name" value="ClC"/>
</dbReference>
<evidence type="ECO:0000256" key="8">
    <source>
        <dbReference type="ARBA" id="ARBA00023214"/>
    </source>
</evidence>
<evidence type="ECO:0000259" key="12">
    <source>
        <dbReference type="PROSITE" id="PS51371"/>
    </source>
</evidence>
<feature type="transmembrane region" description="Helical" evidence="11">
    <location>
        <begin position="53"/>
        <end position="77"/>
    </location>
</feature>
<dbReference type="InterPro" id="IPR050368">
    <property type="entry name" value="ClC-type_chloride_channel"/>
</dbReference>
<keyword evidence="4 11" id="KW-1133">Transmembrane helix</keyword>
<comment type="subcellular location">
    <subcellularLocation>
        <location evidence="1">Membrane</location>
        <topology evidence="1">Multi-pass membrane protein</topology>
    </subcellularLocation>
</comment>
<evidence type="ECO:0000256" key="7">
    <source>
        <dbReference type="ARBA" id="ARBA00023173"/>
    </source>
</evidence>
<dbReference type="SUPFAM" id="SSF54631">
    <property type="entry name" value="CBS-domain pair"/>
    <property type="match status" value="1"/>
</dbReference>
<keyword evidence="2" id="KW-0813">Transport</keyword>
<keyword evidence="6 11" id="KW-0472">Membrane</keyword>
<feature type="domain" description="CBS" evidence="12">
    <location>
        <begin position="465"/>
        <end position="523"/>
    </location>
</feature>
<accession>A0A4V6NZ17</accession>
<sequence>MYKPSKYQLKFLRWRRKQRDSRVMPLILSALVGVIVGLAAILIKTIISYVEEYAIRFFPGFLYLIIPMVGLLLVVFLNRNIFYKTVNFRGARHVIEAIKNNGSVINFRLMYSKFITTGLSIGFGGSSGVEAAIITTGSAIGSNTGQFLGLGYKQRTLMIGCGIAGGISAIYNAPVGGFLFALETVLPEFTPTLLIPLLISAVFGKILFEVFMGDQLRFEAPIPDFTYDQLPFVLALGIAGMLAARFLDKTYRFCYRYLSMIKNDYLRAITGGLILGTVIFLFPPMYGEGYVSVNELLRANESEVFSNSVFSNFPHTHVSDLLFFLLLTIAKPLSTGLSVNSGGEGGYFAPSIITGGFLGYFFYKAIFLFAPGADLVVSPVTYIYLGMAATFACVMNAPVTAIFLIADITQSYELFVPLMLVCATSYFLKYSSENKGPKAGAKKSDRRLMHTERMVLNQVSAHELLEKDVVSVRPGDTLRKLAELSAATSRDVIPVTNGEGRFEGIVKLNDIRKKLYDTEHYDSVRVSELCQQPEEIISLHEPASSTLERFDRVNSWYLPVVHEEKFMGFISRMKVLARYRSELNKGNRFF</sequence>
<feature type="transmembrane region" description="Helical" evidence="11">
    <location>
        <begin position="23"/>
        <end position="47"/>
    </location>
</feature>
<evidence type="ECO:0000256" key="11">
    <source>
        <dbReference type="SAM" id="Phobius"/>
    </source>
</evidence>
<keyword evidence="14" id="KW-1185">Reference proteome</keyword>
<dbReference type="OrthoDB" id="9812438at2"/>
<dbReference type="Proteomes" id="UP000295807">
    <property type="component" value="Unassembled WGS sequence"/>
</dbReference>
<keyword evidence="5" id="KW-0406">Ion transport</keyword>
<organism evidence="13 14">
    <name type="scientific">Anseongella ginsenosidimutans</name>
    <dbReference type="NCBI Taxonomy" id="496056"/>
    <lineage>
        <taxon>Bacteria</taxon>
        <taxon>Pseudomonadati</taxon>
        <taxon>Bacteroidota</taxon>
        <taxon>Sphingobacteriia</taxon>
        <taxon>Sphingobacteriales</taxon>
        <taxon>Sphingobacteriaceae</taxon>
        <taxon>Anseongella</taxon>
    </lineage>
</organism>
<evidence type="ECO:0000256" key="6">
    <source>
        <dbReference type="ARBA" id="ARBA00023136"/>
    </source>
</evidence>
<evidence type="ECO:0000256" key="1">
    <source>
        <dbReference type="ARBA" id="ARBA00004141"/>
    </source>
</evidence>
<dbReference type="RefSeq" id="WP_132130284.1">
    <property type="nucleotide sequence ID" value="NZ_CP042432.1"/>
</dbReference>
<feature type="transmembrane region" description="Helical" evidence="11">
    <location>
        <begin position="193"/>
        <end position="213"/>
    </location>
</feature>
<dbReference type="InterPro" id="IPR014743">
    <property type="entry name" value="Cl-channel_core"/>
</dbReference>
<dbReference type="GO" id="GO:0034707">
    <property type="term" value="C:chloride channel complex"/>
    <property type="evidence" value="ECO:0007669"/>
    <property type="project" value="UniProtKB-KW"/>
</dbReference>
<keyword evidence="9" id="KW-0407">Ion channel</keyword>
<dbReference type="PANTHER" id="PTHR43427:SF6">
    <property type="entry name" value="CHLORIDE CHANNEL PROTEIN CLC-E"/>
    <property type="match status" value="1"/>
</dbReference>
<keyword evidence="7" id="KW-0869">Chloride channel</keyword>
<dbReference type="InterPro" id="IPR046342">
    <property type="entry name" value="CBS_dom_sf"/>
</dbReference>
<dbReference type="InterPro" id="IPR000644">
    <property type="entry name" value="CBS_dom"/>
</dbReference>
<feature type="transmembrane region" description="Helical" evidence="11">
    <location>
        <begin position="157"/>
        <end position="181"/>
    </location>
</feature>
<keyword evidence="10" id="KW-0129">CBS domain</keyword>
<dbReference type="PRINTS" id="PR00762">
    <property type="entry name" value="CLCHANNEL"/>
</dbReference>
<feature type="transmembrane region" description="Helical" evidence="11">
    <location>
        <begin position="265"/>
        <end position="286"/>
    </location>
</feature>
<evidence type="ECO:0000313" key="14">
    <source>
        <dbReference type="Proteomes" id="UP000295807"/>
    </source>
</evidence>
<dbReference type="Pfam" id="PF00571">
    <property type="entry name" value="CBS"/>
    <property type="match status" value="1"/>
</dbReference>
<evidence type="ECO:0000256" key="3">
    <source>
        <dbReference type="ARBA" id="ARBA00022692"/>
    </source>
</evidence>
<evidence type="ECO:0000256" key="2">
    <source>
        <dbReference type="ARBA" id="ARBA00022448"/>
    </source>
</evidence>
<feature type="transmembrane region" description="Helical" evidence="11">
    <location>
        <begin position="382"/>
        <end position="406"/>
    </location>
</feature>
<dbReference type="EMBL" id="SMAD01000013">
    <property type="protein sequence ID" value="TCS85289.1"/>
    <property type="molecule type" value="Genomic_DNA"/>
</dbReference>